<organism evidence="1 2">
    <name type="scientific">Dyadobacter fermentans</name>
    <dbReference type="NCBI Taxonomy" id="94254"/>
    <lineage>
        <taxon>Bacteria</taxon>
        <taxon>Pseudomonadati</taxon>
        <taxon>Bacteroidota</taxon>
        <taxon>Cytophagia</taxon>
        <taxon>Cytophagales</taxon>
        <taxon>Spirosomataceae</taxon>
        <taxon>Dyadobacter</taxon>
    </lineage>
</organism>
<proteinExistence type="predicted"/>
<name>A0ABU1QRC5_9BACT</name>
<gene>
    <name evidence="1" type="ORF">J2W84_000266</name>
</gene>
<sequence length="81" mass="9013">MKPEKRNTTLVDAYASILGNLTPADKIDLIAKLSETKEMSAKKKKNTFRKAFGAFVSDKSAEEIIADIRSSRVSTRQIEPL</sequence>
<dbReference type="RefSeq" id="WP_309980730.1">
    <property type="nucleotide sequence ID" value="NZ_JAVDTI010000001.1"/>
</dbReference>
<keyword evidence="2" id="KW-1185">Reference proteome</keyword>
<protein>
    <submittedName>
        <fullName evidence="1">Uncharacterized protein</fullName>
    </submittedName>
</protein>
<dbReference type="Proteomes" id="UP001264980">
    <property type="component" value="Unassembled WGS sequence"/>
</dbReference>
<accession>A0ABU1QRC5</accession>
<dbReference type="EMBL" id="JAVDTI010000001">
    <property type="protein sequence ID" value="MDR6803229.1"/>
    <property type="molecule type" value="Genomic_DNA"/>
</dbReference>
<comment type="caution">
    <text evidence="1">The sequence shown here is derived from an EMBL/GenBank/DDBJ whole genome shotgun (WGS) entry which is preliminary data.</text>
</comment>
<reference evidence="1 2" key="1">
    <citation type="submission" date="2023-07" db="EMBL/GenBank/DDBJ databases">
        <title>Sorghum-associated microbial communities from plants grown in Nebraska, USA.</title>
        <authorList>
            <person name="Schachtman D."/>
        </authorList>
    </citation>
    <scope>NUCLEOTIDE SEQUENCE [LARGE SCALE GENOMIC DNA]</scope>
    <source>
        <strain evidence="1 2">BE57</strain>
    </source>
</reference>
<evidence type="ECO:0000313" key="2">
    <source>
        <dbReference type="Proteomes" id="UP001264980"/>
    </source>
</evidence>
<evidence type="ECO:0000313" key="1">
    <source>
        <dbReference type="EMBL" id="MDR6803229.1"/>
    </source>
</evidence>